<keyword evidence="3" id="KW-1185">Reference proteome</keyword>
<feature type="domain" description="Glycosyltransferase 2-like" evidence="1">
    <location>
        <begin position="3"/>
        <end position="173"/>
    </location>
</feature>
<dbReference type="CDD" id="cd00761">
    <property type="entry name" value="Glyco_tranf_GTA_type"/>
    <property type="match status" value="1"/>
</dbReference>
<evidence type="ECO:0000313" key="2">
    <source>
        <dbReference type="EMBL" id="CAH0996746.1"/>
    </source>
</evidence>
<dbReference type="Gene3D" id="3.90.550.10">
    <property type="entry name" value="Spore Coat Polysaccharide Biosynthesis Protein SpsA, Chain A"/>
    <property type="match status" value="1"/>
</dbReference>
<dbReference type="Proteomes" id="UP000837932">
    <property type="component" value="Unassembled WGS sequence"/>
</dbReference>
<dbReference type="PANTHER" id="PTHR43685">
    <property type="entry name" value="GLYCOSYLTRANSFERASE"/>
    <property type="match status" value="1"/>
</dbReference>
<dbReference type="EMBL" id="CAKLPY010000002">
    <property type="protein sequence ID" value="CAH0996746.1"/>
    <property type="molecule type" value="Genomic_DNA"/>
</dbReference>
<comment type="caution">
    <text evidence="2">The sequence shown here is derived from an EMBL/GenBank/DDBJ whole genome shotgun (WGS) entry which is preliminary data.</text>
</comment>
<name>A0ABN8EZH8_9BACT</name>
<dbReference type="RefSeq" id="WP_238807298.1">
    <property type="nucleotide sequence ID" value="NZ_CAKLPY010000002.1"/>
</dbReference>
<sequence>MISIVICTYNPDLKIFKRVIDAIGNQSDKNFEFIIIDNNSSFSISDLDFVKNSHAKVLREGIPGLTAARKRATIESSNDLIIFIDDDNVISSNYVENAKEIMSNNNQIAVISGLITPEYQSPPPSWVINFEEMLAIRKKNISELRLTNDFTYNYTFPIGAGMVIRKNIMESYFQEISNGKLLIEGRIANELTSGEDTDICFFAISKGYYIGISSLLKLTHIIPLFRVQIEYLLKLAPALLQSNYLINSKWKPVIGKNIFKDFDKSKLEVFIRLVYYSLVRTKSNQIKHKYFLKLLSLLNK</sequence>
<dbReference type="InterPro" id="IPR050834">
    <property type="entry name" value="Glycosyltransf_2"/>
</dbReference>
<dbReference type="Pfam" id="PF00535">
    <property type="entry name" value="Glycos_transf_2"/>
    <property type="match status" value="1"/>
</dbReference>
<proteinExistence type="predicted"/>
<accession>A0ABN8EZH8</accession>
<organism evidence="2 3">
    <name type="scientific">Emticicia aquatica</name>
    <dbReference type="NCBI Taxonomy" id="1681835"/>
    <lineage>
        <taxon>Bacteria</taxon>
        <taxon>Pseudomonadati</taxon>
        <taxon>Bacteroidota</taxon>
        <taxon>Cytophagia</taxon>
        <taxon>Cytophagales</taxon>
        <taxon>Leadbetterellaceae</taxon>
        <taxon>Emticicia</taxon>
    </lineage>
</organism>
<dbReference type="InterPro" id="IPR029044">
    <property type="entry name" value="Nucleotide-diphossugar_trans"/>
</dbReference>
<evidence type="ECO:0000259" key="1">
    <source>
        <dbReference type="Pfam" id="PF00535"/>
    </source>
</evidence>
<protein>
    <recommendedName>
        <fullName evidence="1">Glycosyltransferase 2-like domain-containing protein</fullName>
    </recommendedName>
</protein>
<evidence type="ECO:0000313" key="3">
    <source>
        <dbReference type="Proteomes" id="UP000837932"/>
    </source>
</evidence>
<dbReference type="PANTHER" id="PTHR43685:SF2">
    <property type="entry name" value="GLYCOSYLTRANSFERASE 2-LIKE DOMAIN-CONTAINING PROTEIN"/>
    <property type="match status" value="1"/>
</dbReference>
<gene>
    <name evidence="2" type="ORF">EMA8858_02881</name>
</gene>
<reference evidence="2" key="1">
    <citation type="submission" date="2021-12" db="EMBL/GenBank/DDBJ databases">
        <authorList>
            <person name="Rodrigo-Torres L."/>
            <person name="Arahal R. D."/>
            <person name="Lucena T."/>
        </authorList>
    </citation>
    <scope>NUCLEOTIDE SEQUENCE</scope>
    <source>
        <strain evidence="2">CECT 8858</strain>
    </source>
</reference>
<dbReference type="SUPFAM" id="SSF53448">
    <property type="entry name" value="Nucleotide-diphospho-sugar transferases"/>
    <property type="match status" value="1"/>
</dbReference>
<dbReference type="InterPro" id="IPR001173">
    <property type="entry name" value="Glyco_trans_2-like"/>
</dbReference>